<accession>A0A7W9BNV4</accession>
<evidence type="ECO:0000256" key="2">
    <source>
        <dbReference type="ARBA" id="ARBA00022692"/>
    </source>
</evidence>
<dbReference type="InterPro" id="IPR004254">
    <property type="entry name" value="AdipoR/HlyIII-related"/>
</dbReference>
<dbReference type="AlphaFoldDB" id="A0A7W9BNV4"/>
<gene>
    <name evidence="7" type="ORF">FHS72_003596</name>
</gene>
<keyword evidence="5" id="KW-0862">Zinc</keyword>
<keyword evidence="4 6" id="KW-0472">Membrane</keyword>
<feature type="transmembrane region" description="Helical" evidence="6">
    <location>
        <begin position="136"/>
        <end position="152"/>
    </location>
</feature>
<evidence type="ECO:0000256" key="6">
    <source>
        <dbReference type="SAM" id="Phobius"/>
    </source>
</evidence>
<protein>
    <submittedName>
        <fullName evidence="7">Hemolysin III</fullName>
    </submittedName>
</protein>
<evidence type="ECO:0000256" key="1">
    <source>
        <dbReference type="ARBA" id="ARBA00004141"/>
    </source>
</evidence>
<evidence type="ECO:0000256" key="4">
    <source>
        <dbReference type="ARBA" id="ARBA00023136"/>
    </source>
</evidence>
<dbReference type="GO" id="GO:0046872">
    <property type="term" value="F:metal ion binding"/>
    <property type="evidence" value="ECO:0007669"/>
    <property type="project" value="UniProtKB-KW"/>
</dbReference>
<dbReference type="EMBL" id="JACIJM010000017">
    <property type="protein sequence ID" value="MBB5723949.1"/>
    <property type="molecule type" value="Genomic_DNA"/>
</dbReference>
<sequence>MSVVTFPSLPTRYRFADLVVHIVGLCLILVAGSSLIRKAFSELDTSLVLAVIVYVAAALGSNLASFAYHFSKRHSLRPKLRRIDHAAIYPSIAGTFTPFFVQAGTSWTMTMLAVCWTVTAIAMWKKITDEQVKSRWSTASYFGLGAIGLLAIPDLKNVPITTLWAIFAGCASYAIGTIFYARKDMPYRYATWHMWVNFGGISMFVGIWLALFSVA</sequence>
<name>A0A7W9BNV4_9RHOB</name>
<dbReference type="Proteomes" id="UP000535415">
    <property type="component" value="Unassembled WGS sequence"/>
</dbReference>
<feature type="transmembrane region" description="Helical" evidence="6">
    <location>
        <begin position="107"/>
        <end position="124"/>
    </location>
</feature>
<evidence type="ECO:0000256" key="5">
    <source>
        <dbReference type="PIRSR" id="PIRSR604254-1"/>
    </source>
</evidence>
<proteinExistence type="predicted"/>
<reference evidence="7 8" key="1">
    <citation type="submission" date="2020-08" db="EMBL/GenBank/DDBJ databases">
        <title>Genomic Encyclopedia of Type Strains, Phase IV (KMG-IV): sequencing the most valuable type-strain genomes for metagenomic binning, comparative biology and taxonomic classification.</title>
        <authorList>
            <person name="Goeker M."/>
        </authorList>
    </citation>
    <scope>NUCLEOTIDE SEQUENCE [LARGE SCALE GENOMIC DNA]</scope>
    <source>
        <strain evidence="7 8">DSM 101064</strain>
    </source>
</reference>
<comment type="caution">
    <text evidence="7">The sequence shown here is derived from an EMBL/GenBank/DDBJ whole genome shotgun (WGS) entry which is preliminary data.</text>
</comment>
<keyword evidence="8" id="KW-1185">Reference proteome</keyword>
<dbReference type="RefSeq" id="WP_183531056.1">
    <property type="nucleotide sequence ID" value="NZ_JACIJM010000017.1"/>
</dbReference>
<keyword evidence="5" id="KW-0479">Metal-binding</keyword>
<feature type="transmembrane region" description="Helical" evidence="6">
    <location>
        <begin position="18"/>
        <end position="36"/>
    </location>
</feature>
<evidence type="ECO:0000256" key="3">
    <source>
        <dbReference type="ARBA" id="ARBA00022989"/>
    </source>
</evidence>
<comment type="subcellular location">
    <subcellularLocation>
        <location evidence="1">Membrane</location>
        <topology evidence="1">Multi-pass membrane protein</topology>
    </subcellularLocation>
</comment>
<feature type="transmembrane region" description="Helical" evidence="6">
    <location>
        <begin position="192"/>
        <end position="214"/>
    </location>
</feature>
<evidence type="ECO:0000313" key="7">
    <source>
        <dbReference type="EMBL" id="MBB5723949.1"/>
    </source>
</evidence>
<organism evidence="7 8">
    <name type="scientific">Yoonia ponticola</name>
    <dbReference type="NCBI Taxonomy" id="1524255"/>
    <lineage>
        <taxon>Bacteria</taxon>
        <taxon>Pseudomonadati</taxon>
        <taxon>Pseudomonadota</taxon>
        <taxon>Alphaproteobacteria</taxon>
        <taxon>Rhodobacterales</taxon>
        <taxon>Paracoccaceae</taxon>
        <taxon>Yoonia</taxon>
    </lineage>
</organism>
<dbReference type="Pfam" id="PF03006">
    <property type="entry name" value="HlyIII"/>
    <property type="match status" value="1"/>
</dbReference>
<keyword evidence="2 6" id="KW-0812">Transmembrane</keyword>
<keyword evidence="3 6" id="KW-1133">Transmembrane helix</keyword>
<feature type="transmembrane region" description="Helical" evidence="6">
    <location>
        <begin position="158"/>
        <end position="180"/>
    </location>
</feature>
<dbReference type="GO" id="GO:0016020">
    <property type="term" value="C:membrane"/>
    <property type="evidence" value="ECO:0007669"/>
    <property type="project" value="UniProtKB-SubCell"/>
</dbReference>
<feature type="transmembrane region" description="Helical" evidence="6">
    <location>
        <begin position="48"/>
        <end position="71"/>
    </location>
</feature>
<evidence type="ECO:0000313" key="8">
    <source>
        <dbReference type="Proteomes" id="UP000535415"/>
    </source>
</evidence>
<feature type="binding site" evidence="5">
    <location>
        <position position="69"/>
    </location>
    <ligand>
        <name>Zn(2+)</name>
        <dbReference type="ChEBI" id="CHEBI:29105"/>
    </ligand>
</feature>